<dbReference type="GO" id="GO:0050660">
    <property type="term" value="F:flavin adenine dinucleotide binding"/>
    <property type="evidence" value="ECO:0007669"/>
    <property type="project" value="InterPro"/>
</dbReference>
<dbReference type="InterPro" id="IPR009075">
    <property type="entry name" value="AcylCo_DH/oxidase_C"/>
</dbReference>
<dbReference type="GO" id="GO:0033539">
    <property type="term" value="P:fatty acid beta-oxidation using acyl-CoA dehydrogenase"/>
    <property type="evidence" value="ECO:0007669"/>
    <property type="project" value="TreeGrafter"/>
</dbReference>
<dbReference type="STRING" id="93064.BRX40_00315"/>
<comment type="cofactor">
    <cofactor evidence="1 6">
        <name>FAD</name>
        <dbReference type="ChEBI" id="CHEBI:57692"/>
    </cofactor>
</comment>
<dbReference type="InterPro" id="IPR036250">
    <property type="entry name" value="AcylCo_DH-like_C"/>
</dbReference>
<evidence type="ECO:0000256" key="5">
    <source>
        <dbReference type="ARBA" id="ARBA00023002"/>
    </source>
</evidence>
<keyword evidence="3 6" id="KW-0285">Flavoprotein</keyword>
<dbReference type="InterPro" id="IPR013786">
    <property type="entry name" value="AcylCoA_DH/ox_N"/>
</dbReference>
<dbReference type="FunFam" id="1.20.140.10:FF:000001">
    <property type="entry name" value="Acyl-CoA dehydrogenase"/>
    <property type="match status" value="1"/>
</dbReference>
<accession>A0A1L6J553</accession>
<evidence type="ECO:0000256" key="1">
    <source>
        <dbReference type="ARBA" id="ARBA00001974"/>
    </source>
</evidence>
<proteinExistence type="inferred from homology"/>
<dbReference type="Gene3D" id="1.10.540.10">
    <property type="entry name" value="Acyl-CoA dehydrogenase/oxidase, N-terminal domain"/>
    <property type="match status" value="1"/>
</dbReference>
<dbReference type="PANTHER" id="PTHR43884:SF12">
    <property type="entry name" value="ISOVALERYL-COA DEHYDROGENASE, MITOCHONDRIAL-RELATED"/>
    <property type="match status" value="1"/>
</dbReference>
<dbReference type="InterPro" id="IPR046373">
    <property type="entry name" value="Acyl-CoA_Oxase/DH_mid-dom_sf"/>
</dbReference>
<organism evidence="7 8">
    <name type="scientific">Sphingomonas koreensis</name>
    <dbReference type="NCBI Taxonomy" id="93064"/>
    <lineage>
        <taxon>Bacteria</taxon>
        <taxon>Pseudomonadati</taxon>
        <taxon>Pseudomonadota</taxon>
        <taxon>Alphaproteobacteria</taxon>
        <taxon>Sphingomonadales</taxon>
        <taxon>Sphingomonadaceae</taxon>
        <taxon>Sphingomonas</taxon>
    </lineage>
</organism>
<evidence type="ECO:0000313" key="7">
    <source>
        <dbReference type="EMBL" id="APR51081.1"/>
    </source>
</evidence>
<evidence type="ECO:0000313" key="8">
    <source>
        <dbReference type="Proteomes" id="UP000185161"/>
    </source>
</evidence>
<dbReference type="GO" id="GO:0046359">
    <property type="term" value="P:butyrate catabolic process"/>
    <property type="evidence" value="ECO:0007669"/>
    <property type="project" value="TreeGrafter"/>
</dbReference>
<dbReference type="InterPro" id="IPR009100">
    <property type="entry name" value="AcylCoA_DH/oxidase_NM_dom_sf"/>
</dbReference>
<evidence type="ECO:0000256" key="4">
    <source>
        <dbReference type="ARBA" id="ARBA00022827"/>
    </source>
</evidence>
<reference evidence="8" key="1">
    <citation type="submission" date="2016-12" db="EMBL/GenBank/DDBJ databases">
        <title>Whole genome sequencing of Sphingomonas sp. ABOJV.</title>
        <authorList>
            <person name="Conlan S."/>
            <person name="Thomas P.J."/>
            <person name="Mullikin J."/>
            <person name="Palmore T.N."/>
            <person name="Frank K.M."/>
            <person name="Segre J.A."/>
        </authorList>
    </citation>
    <scope>NUCLEOTIDE SEQUENCE [LARGE SCALE GENOMIC DNA]</scope>
    <source>
        <strain evidence="8">ABOJV</strain>
    </source>
</reference>
<evidence type="ECO:0000256" key="2">
    <source>
        <dbReference type="ARBA" id="ARBA00009347"/>
    </source>
</evidence>
<gene>
    <name evidence="7" type="ORF">BRX40_00315</name>
</gene>
<dbReference type="EMBL" id="CP018820">
    <property type="protein sequence ID" value="APR51081.1"/>
    <property type="molecule type" value="Genomic_DNA"/>
</dbReference>
<dbReference type="SUPFAM" id="SSF56645">
    <property type="entry name" value="Acyl-CoA dehydrogenase NM domain-like"/>
    <property type="match status" value="1"/>
</dbReference>
<name>A0A1L6J553_9SPHN</name>
<evidence type="ECO:0000256" key="6">
    <source>
        <dbReference type="RuleBase" id="RU362125"/>
    </source>
</evidence>
<dbReference type="Gene3D" id="1.20.140.10">
    <property type="entry name" value="Butyryl-CoA Dehydrogenase, subunit A, domain 3"/>
    <property type="match status" value="1"/>
</dbReference>
<dbReference type="OrthoDB" id="7459120at2"/>
<dbReference type="GeneID" id="44130998"/>
<dbReference type="Proteomes" id="UP000185161">
    <property type="component" value="Chromosome"/>
</dbReference>
<dbReference type="Gene3D" id="2.40.110.10">
    <property type="entry name" value="Butyryl-CoA Dehydrogenase, subunit A, domain 2"/>
    <property type="match status" value="1"/>
</dbReference>
<dbReference type="InterPro" id="IPR006091">
    <property type="entry name" value="Acyl-CoA_Oxase/DH_mid-dom"/>
</dbReference>
<dbReference type="PANTHER" id="PTHR43884">
    <property type="entry name" value="ACYL-COA DEHYDROGENASE"/>
    <property type="match status" value="1"/>
</dbReference>
<dbReference type="Pfam" id="PF02771">
    <property type="entry name" value="Acyl-CoA_dh_N"/>
    <property type="match status" value="1"/>
</dbReference>
<dbReference type="SUPFAM" id="SSF47203">
    <property type="entry name" value="Acyl-CoA dehydrogenase C-terminal domain-like"/>
    <property type="match status" value="1"/>
</dbReference>
<dbReference type="Pfam" id="PF00441">
    <property type="entry name" value="Acyl-CoA_dh_1"/>
    <property type="match status" value="1"/>
</dbReference>
<sequence>MDFQLSDDQKELQETARKFARSELMELSREMEEKAVPLPDAMRKRYAEMGFLGVNLPEQYGGLGLGHLEALLVLEQFAMISPAVAWPIFESATGPVRTVEHFASDKLKARILPEVIKGEKIVAVSMSEPAAGTALTDLKTAARYDGDEIVLTGQKRWCSGGGHSDYYIVYCRFDDEPGAKGIGAVLVEKEREGISFGRPESLMGFRGIPSADIYLDEVRVSKDNLIVPKGGFGKLMTAFSLERCGNATMGLGIAAAALEEATEYSQERHQFGKPIVDFQAIQLKLAEMAMKVEASRLLIYRAAVNASQGLPSILDSSLAKCFSNEMVVEVASKGLQIMGGYGYSKEYRMEQRVRDSYAWGIAGGTTDVQKTNIASALVGRRFNQRACPFFPATQRE</sequence>
<evidence type="ECO:0000256" key="3">
    <source>
        <dbReference type="ARBA" id="ARBA00022630"/>
    </source>
</evidence>
<keyword evidence="8" id="KW-1185">Reference proteome</keyword>
<dbReference type="KEGG" id="skr:BRX40_00315"/>
<dbReference type="RefSeq" id="WP_075150278.1">
    <property type="nucleotide sequence ID" value="NZ_CP018820.1"/>
</dbReference>
<dbReference type="PIRSF" id="PIRSF016578">
    <property type="entry name" value="HsaA"/>
    <property type="match status" value="1"/>
</dbReference>
<dbReference type="GO" id="GO:0003995">
    <property type="term" value="F:acyl-CoA dehydrogenase activity"/>
    <property type="evidence" value="ECO:0007669"/>
    <property type="project" value="TreeGrafter"/>
</dbReference>
<dbReference type="Pfam" id="PF02770">
    <property type="entry name" value="Acyl-CoA_dh_M"/>
    <property type="match status" value="1"/>
</dbReference>
<keyword evidence="4 6" id="KW-0274">FAD</keyword>
<comment type="similarity">
    <text evidence="2 6">Belongs to the acyl-CoA dehydrogenase family.</text>
</comment>
<protein>
    <submittedName>
        <fullName evidence="7">Butyryl-CoA dehydrogenase</fullName>
    </submittedName>
</protein>
<keyword evidence="5 6" id="KW-0560">Oxidoreductase</keyword>
<dbReference type="InterPro" id="IPR037069">
    <property type="entry name" value="AcylCoA_DH/ox_N_sf"/>
</dbReference>
<dbReference type="AlphaFoldDB" id="A0A1L6J553"/>